<gene>
    <name evidence="2" type="primary">tgmA</name>
    <name evidence="2" type="ORF">LG943_13185</name>
</gene>
<evidence type="ECO:0000313" key="2">
    <source>
        <dbReference type="EMBL" id="MDA0565261.1"/>
    </source>
</evidence>
<keyword evidence="3" id="KW-1185">Reference proteome</keyword>
<dbReference type="EMBL" id="JAJAQC010000019">
    <property type="protein sequence ID" value="MDA0565261.1"/>
    <property type="molecule type" value="Genomic_DNA"/>
</dbReference>
<dbReference type="Proteomes" id="UP001140076">
    <property type="component" value="Unassembled WGS sequence"/>
</dbReference>
<comment type="caution">
    <text evidence="2">The sequence shown here is derived from an EMBL/GenBank/DDBJ whole genome shotgun (WGS) entry which is preliminary data.</text>
</comment>
<dbReference type="Pfam" id="PF14408">
    <property type="entry name" value="Actino_peptide"/>
    <property type="match status" value="1"/>
</dbReference>
<name>A0A9X3NNG0_9ACTN</name>
<feature type="compositionally biased region" description="Basic and acidic residues" evidence="1">
    <location>
        <begin position="71"/>
        <end position="99"/>
    </location>
</feature>
<dbReference type="RefSeq" id="WP_270072543.1">
    <property type="nucleotide sequence ID" value="NZ_JAJAQC010000019.1"/>
</dbReference>
<evidence type="ECO:0000256" key="1">
    <source>
        <dbReference type="SAM" id="MobiDB-lite"/>
    </source>
</evidence>
<reference evidence="2" key="1">
    <citation type="submission" date="2021-10" db="EMBL/GenBank/DDBJ databases">
        <title>Streptomonospora sp. nov., isolated from mangrove soil.</title>
        <authorList>
            <person name="Chen X."/>
            <person name="Ge X."/>
            <person name="Liu W."/>
        </authorList>
    </citation>
    <scope>NUCLEOTIDE SEQUENCE</scope>
    <source>
        <strain evidence="2">S1-112</strain>
    </source>
</reference>
<feature type="region of interest" description="Disordered" evidence="1">
    <location>
        <begin position="49"/>
        <end position="99"/>
    </location>
</feature>
<proteinExistence type="predicted"/>
<dbReference type="InterPro" id="IPR026496">
    <property type="entry name" value="GRASP_targ"/>
</dbReference>
<protein>
    <submittedName>
        <fullName evidence="2">ATP-grasp-modified RiPP</fullName>
    </submittedName>
</protein>
<sequence>MFQNADRLPTGTPRPDAPTAVAPWSLRRMALYRHTTDVGFVATRIDPATQLGAGDDGELIVAKHKKSNTGTEDKTRTNRGDGDGRSSVDEDHTQDSDQD</sequence>
<dbReference type="AlphaFoldDB" id="A0A9X3NNG0"/>
<feature type="region of interest" description="Disordered" evidence="1">
    <location>
        <begin position="1"/>
        <end position="21"/>
    </location>
</feature>
<dbReference type="InterPro" id="IPR025843">
    <property type="entry name" value="Actino_peptide"/>
</dbReference>
<organism evidence="2 3">
    <name type="scientific">Streptomonospora mangrovi</name>
    <dbReference type="NCBI Taxonomy" id="2883123"/>
    <lineage>
        <taxon>Bacteria</taxon>
        <taxon>Bacillati</taxon>
        <taxon>Actinomycetota</taxon>
        <taxon>Actinomycetes</taxon>
        <taxon>Streptosporangiales</taxon>
        <taxon>Nocardiopsidaceae</taxon>
        <taxon>Streptomonospora</taxon>
    </lineage>
</organism>
<dbReference type="NCBIfam" id="TIGR04186">
    <property type="entry name" value="GRASP_targ"/>
    <property type="match status" value="1"/>
</dbReference>
<accession>A0A9X3NNG0</accession>
<evidence type="ECO:0000313" key="3">
    <source>
        <dbReference type="Proteomes" id="UP001140076"/>
    </source>
</evidence>